<dbReference type="PANTHER" id="PTHR30126">
    <property type="entry name" value="HTH-TYPE TRANSCRIPTIONAL REGULATOR"/>
    <property type="match status" value="1"/>
</dbReference>
<evidence type="ECO:0000256" key="2">
    <source>
        <dbReference type="ARBA" id="ARBA00023015"/>
    </source>
</evidence>
<dbReference type="PROSITE" id="PS50931">
    <property type="entry name" value="HTH_LYSR"/>
    <property type="match status" value="1"/>
</dbReference>
<dbReference type="Pfam" id="PF03466">
    <property type="entry name" value="LysR_substrate"/>
    <property type="match status" value="1"/>
</dbReference>
<gene>
    <name evidence="6" type="ORF">KY465_13615</name>
</gene>
<dbReference type="Proteomes" id="UP001430804">
    <property type="component" value="Unassembled WGS sequence"/>
</dbReference>
<evidence type="ECO:0000313" key="7">
    <source>
        <dbReference type="Proteomes" id="UP001430804"/>
    </source>
</evidence>
<dbReference type="Pfam" id="PF00126">
    <property type="entry name" value="HTH_1"/>
    <property type="match status" value="1"/>
</dbReference>
<dbReference type="InterPro" id="IPR000847">
    <property type="entry name" value="LysR_HTH_N"/>
</dbReference>
<accession>A0ABS6WQS6</accession>
<proteinExistence type="inferred from homology"/>
<evidence type="ECO:0000256" key="1">
    <source>
        <dbReference type="ARBA" id="ARBA00009437"/>
    </source>
</evidence>
<dbReference type="RefSeq" id="WP_219202246.1">
    <property type="nucleotide sequence ID" value="NZ_JAHWQX010000003.1"/>
</dbReference>
<dbReference type="PANTHER" id="PTHR30126:SF77">
    <property type="entry name" value="TRANSCRIPTIONAL REGULATORY PROTEIN"/>
    <property type="match status" value="1"/>
</dbReference>
<dbReference type="EMBL" id="JAHWQX010000003">
    <property type="protein sequence ID" value="MBW3098318.1"/>
    <property type="molecule type" value="Genomic_DNA"/>
</dbReference>
<evidence type="ECO:0000259" key="5">
    <source>
        <dbReference type="PROSITE" id="PS50931"/>
    </source>
</evidence>
<organism evidence="6 7">
    <name type="scientific">Pseudohoeflea coraliihabitans</name>
    <dbReference type="NCBI Taxonomy" id="2860393"/>
    <lineage>
        <taxon>Bacteria</taxon>
        <taxon>Pseudomonadati</taxon>
        <taxon>Pseudomonadota</taxon>
        <taxon>Alphaproteobacteria</taxon>
        <taxon>Hyphomicrobiales</taxon>
        <taxon>Rhizobiaceae</taxon>
        <taxon>Pseudohoeflea</taxon>
    </lineage>
</organism>
<dbReference type="InterPro" id="IPR005119">
    <property type="entry name" value="LysR_subst-bd"/>
</dbReference>
<name>A0ABS6WQS6_9HYPH</name>
<keyword evidence="3" id="KW-0238">DNA-binding</keyword>
<dbReference type="CDD" id="cd05466">
    <property type="entry name" value="PBP2_LTTR_substrate"/>
    <property type="match status" value="1"/>
</dbReference>
<feature type="domain" description="HTH lysR-type" evidence="5">
    <location>
        <begin position="1"/>
        <end position="58"/>
    </location>
</feature>
<reference evidence="6" key="1">
    <citation type="submission" date="2021-07" db="EMBL/GenBank/DDBJ databases">
        <title>Pseudohoeflea marina sp. nov. a polyhydroxyalcanoate-producing bacterium.</title>
        <authorList>
            <person name="Zheng W."/>
            <person name="Yu S."/>
            <person name="Huang Y."/>
        </authorList>
    </citation>
    <scope>NUCLEOTIDE SEQUENCE</scope>
    <source>
        <strain evidence="6">DP4N28-3</strain>
    </source>
</reference>
<comment type="similarity">
    <text evidence="1">Belongs to the LysR transcriptional regulatory family.</text>
</comment>
<evidence type="ECO:0000256" key="3">
    <source>
        <dbReference type="ARBA" id="ARBA00023125"/>
    </source>
</evidence>
<keyword evidence="7" id="KW-1185">Reference proteome</keyword>
<evidence type="ECO:0000313" key="6">
    <source>
        <dbReference type="EMBL" id="MBW3098318.1"/>
    </source>
</evidence>
<keyword evidence="4" id="KW-0804">Transcription</keyword>
<evidence type="ECO:0000256" key="4">
    <source>
        <dbReference type="ARBA" id="ARBA00023163"/>
    </source>
</evidence>
<protein>
    <submittedName>
        <fullName evidence="6">LysR family transcriptional regulator</fullName>
    </submittedName>
</protein>
<sequence length="308" mass="33890">MKLQQLEAFYWIANLGSFAAAAERLGLTQPSVSQRIHELEAELGVALFERVGRRARLSDLGHSLLPHAEEMLAVRQRILHQVGNPTHLRGTVRLGVAELVALTWLPALIDRLGQLYPGVTLELDIDLTEDLWSKLDQGLLDAALVPKLKEHPHVHTRLLGTMPFSWMASPELNVPDRLLHPGELVEWPILLLSQHSNLFGTVEKWFADAGAQMQRRALSNNLNSIAALTMRGLGISTLPPDLYAQEIASGRLCRLRTEPPLPAVAYWAVHRRQQTESLAGIVAAIATECTTFDMSGAESAAALAEAAR</sequence>
<comment type="caution">
    <text evidence="6">The sequence shown here is derived from an EMBL/GenBank/DDBJ whole genome shotgun (WGS) entry which is preliminary data.</text>
</comment>
<keyword evidence="2" id="KW-0805">Transcription regulation</keyword>